<sequence length="567" mass="61592">MGCALQKYVLALLVVATTGVVCTPAQPTAAVPPEPAIADHIEGTVINALTREPIGHALVYSPDHRFATMTGDRGHFEFERPQAENKSGSTTQGGALAGVQVNWGPNALMARRPGFLAEEGQLQFFGPDVTNLTIELLPEAKIVGHVLISKSEVQQQVRVQIFRKQVEDGRAKWIPAGETLTRSDGEFRFAELQAGVYRVITHEATDRDPQDIVPGGQLYGYPPVYFPNAPDFDSAAMIQLTPGRIQDIELKLTRQPYFRVRIPVEDAPPNGMQVSVLPHGSNSPGYSLGYSRQEDTITGWLPSGSYTVRASTFNPVMDGKATITVNGAELRASSMPLAASRTIPVQVTTAFRHENDRRGVVYQGPRSNARNPLANVMLTSEDGQNSSWLDQSLEAGGALVVLHVRPGRYWVKVLPVYGYAASVSSGGVDLLRKPLVVETGVPNEPIEITLRDSQADIHGEIEGSPAANPAGNQTIADLSKPYAYVYCVPTEDSSGQFSLSTVTNDGHFQSTPLAPGVYRVLAFKNEVSDLEYTNPEAMRRFESKGVVVRVVEDQQLNLRVPLVEAAR</sequence>
<dbReference type="KEGG" id="aba:Acid345_2576"/>
<dbReference type="SUPFAM" id="SSF49464">
    <property type="entry name" value="Carboxypeptidase regulatory domain-like"/>
    <property type="match status" value="1"/>
</dbReference>
<dbReference type="AlphaFoldDB" id="Q1INH3"/>
<proteinExistence type="predicted"/>
<name>Q1INH3_KORVE</name>
<dbReference type="Proteomes" id="UP000002432">
    <property type="component" value="Chromosome"/>
</dbReference>
<organism evidence="1 2">
    <name type="scientific">Koribacter versatilis (strain Ellin345)</name>
    <dbReference type="NCBI Taxonomy" id="204669"/>
    <lineage>
        <taxon>Bacteria</taxon>
        <taxon>Pseudomonadati</taxon>
        <taxon>Acidobacteriota</taxon>
        <taxon>Terriglobia</taxon>
        <taxon>Terriglobales</taxon>
        <taxon>Candidatus Korobacteraceae</taxon>
        <taxon>Candidatus Korobacter</taxon>
    </lineage>
</organism>
<dbReference type="InterPro" id="IPR008969">
    <property type="entry name" value="CarboxyPept-like_regulatory"/>
</dbReference>
<dbReference type="RefSeq" id="WP_011523378.1">
    <property type="nucleotide sequence ID" value="NC_008009.1"/>
</dbReference>
<dbReference type="HOGENOM" id="CLU_036715_0_0_0"/>
<dbReference type="eggNOG" id="COG4932">
    <property type="taxonomic scope" value="Bacteria"/>
</dbReference>
<evidence type="ECO:0000313" key="1">
    <source>
        <dbReference type="EMBL" id="ABF41577.1"/>
    </source>
</evidence>
<dbReference type="OrthoDB" id="113606at2"/>
<reference evidence="1 2" key="1">
    <citation type="journal article" date="2009" name="Appl. Environ. Microbiol.">
        <title>Three genomes from the phylum Acidobacteria provide insight into the lifestyles of these microorganisms in soils.</title>
        <authorList>
            <person name="Ward N.L."/>
            <person name="Challacombe J.F."/>
            <person name="Janssen P.H."/>
            <person name="Henrissat B."/>
            <person name="Coutinho P.M."/>
            <person name="Wu M."/>
            <person name="Xie G."/>
            <person name="Haft D.H."/>
            <person name="Sait M."/>
            <person name="Badger J."/>
            <person name="Barabote R.D."/>
            <person name="Bradley B."/>
            <person name="Brettin T.S."/>
            <person name="Brinkac L.M."/>
            <person name="Bruce D."/>
            <person name="Creasy T."/>
            <person name="Daugherty S.C."/>
            <person name="Davidsen T.M."/>
            <person name="DeBoy R.T."/>
            <person name="Detter J.C."/>
            <person name="Dodson R.J."/>
            <person name="Durkin A.S."/>
            <person name="Ganapathy A."/>
            <person name="Gwinn-Giglio M."/>
            <person name="Han C.S."/>
            <person name="Khouri H."/>
            <person name="Kiss H."/>
            <person name="Kothari S.P."/>
            <person name="Madupu R."/>
            <person name="Nelson K.E."/>
            <person name="Nelson W.C."/>
            <person name="Paulsen I."/>
            <person name="Penn K."/>
            <person name="Ren Q."/>
            <person name="Rosovitz M.J."/>
            <person name="Selengut J.D."/>
            <person name="Shrivastava S."/>
            <person name="Sullivan S.A."/>
            <person name="Tapia R."/>
            <person name="Thompson L.S."/>
            <person name="Watkins K.L."/>
            <person name="Yang Q."/>
            <person name="Yu C."/>
            <person name="Zafar N."/>
            <person name="Zhou L."/>
            <person name="Kuske C.R."/>
        </authorList>
    </citation>
    <scope>NUCLEOTIDE SEQUENCE [LARGE SCALE GENOMIC DNA]</scope>
    <source>
        <strain evidence="1 2">Ellin345</strain>
    </source>
</reference>
<dbReference type="EMBL" id="CP000360">
    <property type="protein sequence ID" value="ABF41577.1"/>
    <property type="molecule type" value="Genomic_DNA"/>
</dbReference>
<protein>
    <recommendedName>
        <fullName evidence="3">Carboxypeptidase regulatory-like domain-containing protein</fullName>
    </recommendedName>
</protein>
<gene>
    <name evidence="1" type="ordered locus">Acid345_2576</name>
</gene>
<evidence type="ECO:0000313" key="2">
    <source>
        <dbReference type="Proteomes" id="UP000002432"/>
    </source>
</evidence>
<dbReference type="EnsemblBacteria" id="ABF41577">
    <property type="protein sequence ID" value="ABF41577"/>
    <property type="gene ID" value="Acid345_2576"/>
</dbReference>
<keyword evidence="2" id="KW-1185">Reference proteome</keyword>
<accession>Q1INH3</accession>
<evidence type="ECO:0008006" key="3">
    <source>
        <dbReference type="Google" id="ProtNLM"/>
    </source>
</evidence>